<dbReference type="InterPro" id="IPR003593">
    <property type="entry name" value="AAA+_ATPase"/>
</dbReference>
<evidence type="ECO:0000256" key="7">
    <source>
        <dbReference type="ARBA" id="ARBA00022842"/>
    </source>
</evidence>
<dbReference type="Pfam" id="PF22606">
    <property type="entry name" value="Cdc6-ORC-like_ATPase_lid"/>
    <property type="match status" value="1"/>
</dbReference>
<evidence type="ECO:0000259" key="11">
    <source>
        <dbReference type="SMART" id="SM00382"/>
    </source>
</evidence>
<evidence type="ECO:0000256" key="4">
    <source>
        <dbReference type="ARBA" id="ARBA00022723"/>
    </source>
</evidence>
<sequence>MPKAKASTDPYVRVMNALHVGSRPDELPCRQAEKDEIYNAVTSCLEDGSGGCIYISGVPGTGKTATVHNIARKLQAMAKGEEFEPFRYLEINGLKIPEPTAAYALLWEAVSAHDVKKHGHLRISAKEALKKLTRHFETGAGEDDEPIVVLMDELDQLMTAKQDVVYNFFNWPTLKNSRLIVIAVANTHDMPERVMSGKVRSRLGMQRINFKPYTWQQLQEIVDSRVASAAQKGKPPPKILSKDAIAVAARRVASVSGDARRVLDICRRAVEVAAEDKSTVQTADIDAVIRAMQNSPTAAYIRQCSLHERIMLAALHKVVRREGVAEVQWGWIMSQHLNYVDNLPEEGESRKKPTPAQLKMVLNSLHASRAVIVEDGPAAARRPDWERKVMLNVEPPEVERVLSEMGGSRWKNALGI</sequence>
<evidence type="ECO:0000256" key="8">
    <source>
        <dbReference type="ARBA" id="ARBA00023125"/>
    </source>
</evidence>
<keyword evidence="6 10" id="KW-0067">ATP-binding</keyword>
<organism evidence="12 13">
    <name type="scientific">Exidia glandulosa HHB12029</name>
    <dbReference type="NCBI Taxonomy" id="1314781"/>
    <lineage>
        <taxon>Eukaryota</taxon>
        <taxon>Fungi</taxon>
        <taxon>Dikarya</taxon>
        <taxon>Basidiomycota</taxon>
        <taxon>Agaricomycotina</taxon>
        <taxon>Agaricomycetes</taxon>
        <taxon>Auriculariales</taxon>
        <taxon>Exidiaceae</taxon>
        <taxon>Exidia</taxon>
    </lineage>
</organism>
<dbReference type="Pfam" id="PF00004">
    <property type="entry name" value="AAA"/>
    <property type="match status" value="1"/>
</dbReference>
<evidence type="ECO:0000256" key="10">
    <source>
        <dbReference type="RuleBase" id="RU365058"/>
    </source>
</evidence>
<evidence type="ECO:0000313" key="12">
    <source>
        <dbReference type="EMBL" id="KZV98869.1"/>
    </source>
</evidence>
<dbReference type="SMART" id="SM00382">
    <property type="entry name" value="AAA"/>
    <property type="match status" value="1"/>
</dbReference>
<dbReference type="InterPro" id="IPR050311">
    <property type="entry name" value="ORC1/CDC6"/>
</dbReference>
<dbReference type="GO" id="GO:0006270">
    <property type="term" value="P:DNA replication initiation"/>
    <property type="evidence" value="ECO:0007669"/>
    <property type="project" value="TreeGrafter"/>
</dbReference>
<dbReference type="GO" id="GO:0005524">
    <property type="term" value="F:ATP binding"/>
    <property type="evidence" value="ECO:0007669"/>
    <property type="project" value="UniProtKB-KW"/>
</dbReference>
<evidence type="ECO:0000256" key="6">
    <source>
        <dbReference type="ARBA" id="ARBA00022840"/>
    </source>
</evidence>
<dbReference type="GO" id="GO:0005664">
    <property type="term" value="C:nuclear origin of replication recognition complex"/>
    <property type="evidence" value="ECO:0007669"/>
    <property type="project" value="TreeGrafter"/>
</dbReference>
<dbReference type="PANTHER" id="PTHR10763:SF23">
    <property type="entry name" value="ORIGIN RECOGNITION COMPLEX SUBUNIT 1"/>
    <property type="match status" value="1"/>
</dbReference>
<evidence type="ECO:0000256" key="2">
    <source>
        <dbReference type="ARBA" id="ARBA00008398"/>
    </source>
</evidence>
<keyword evidence="13" id="KW-1185">Reference proteome</keyword>
<evidence type="ECO:0000256" key="9">
    <source>
        <dbReference type="ARBA" id="ARBA00023242"/>
    </source>
</evidence>
<dbReference type="GO" id="GO:0033314">
    <property type="term" value="P:mitotic DNA replication checkpoint signaling"/>
    <property type="evidence" value="ECO:0007669"/>
    <property type="project" value="TreeGrafter"/>
</dbReference>
<keyword evidence="8 10" id="KW-0238">DNA-binding</keyword>
<gene>
    <name evidence="12" type="ORF">EXIGLDRAFT_831872</name>
</gene>
<keyword evidence="7" id="KW-0460">Magnesium</keyword>
<accession>A0A166B8C8</accession>
<dbReference type="GO" id="GO:0003688">
    <property type="term" value="F:DNA replication origin binding"/>
    <property type="evidence" value="ECO:0007669"/>
    <property type="project" value="TreeGrafter"/>
</dbReference>
<name>A0A166B8C8_EXIGL</name>
<dbReference type="STRING" id="1314781.A0A166B8C8"/>
<reference evidence="12 13" key="1">
    <citation type="journal article" date="2016" name="Mol. Biol. Evol.">
        <title>Comparative Genomics of Early-Diverging Mushroom-Forming Fungi Provides Insights into the Origins of Lignocellulose Decay Capabilities.</title>
        <authorList>
            <person name="Nagy L.G."/>
            <person name="Riley R."/>
            <person name="Tritt A."/>
            <person name="Adam C."/>
            <person name="Daum C."/>
            <person name="Floudas D."/>
            <person name="Sun H."/>
            <person name="Yadav J.S."/>
            <person name="Pangilinan J."/>
            <person name="Larsson K.H."/>
            <person name="Matsuura K."/>
            <person name="Barry K."/>
            <person name="Labutti K."/>
            <person name="Kuo R."/>
            <person name="Ohm R.A."/>
            <person name="Bhattacharya S.S."/>
            <person name="Shirouzu T."/>
            <person name="Yoshinaga Y."/>
            <person name="Martin F.M."/>
            <person name="Grigoriev I.V."/>
            <person name="Hibbett D.S."/>
        </authorList>
    </citation>
    <scope>NUCLEOTIDE SEQUENCE [LARGE SCALE GENOMIC DNA]</scope>
    <source>
        <strain evidence="12 13">HHB12029</strain>
    </source>
</reference>
<dbReference type="CDD" id="cd00009">
    <property type="entry name" value="AAA"/>
    <property type="match status" value="1"/>
</dbReference>
<protein>
    <recommendedName>
        <fullName evidence="10">Origin recognition complex subunit 1</fullName>
    </recommendedName>
</protein>
<proteinExistence type="inferred from homology"/>
<dbReference type="SUPFAM" id="SSF52540">
    <property type="entry name" value="P-loop containing nucleoside triphosphate hydrolases"/>
    <property type="match status" value="1"/>
</dbReference>
<dbReference type="PANTHER" id="PTHR10763">
    <property type="entry name" value="CELL DIVISION CONTROL PROTEIN 6-RELATED"/>
    <property type="match status" value="1"/>
</dbReference>
<dbReference type="Proteomes" id="UP000077266">
    <property type="component" value="Unassembled WGS sequence"/>
</dbReference>
<dbReference type="InParanoid" id="A0A166B8C8"/>
<dbReference type="Gene3D" id="1.10.8.60">
    <property type="match status" value="1"/>
</dbReference>
<dbReference type="InterPro" id="IPR054425">
    <property type="entry name" value="Cdc6_ORC1-like_ATPase_lid"/>
</dbReference>
<keyword evidence="12" id="KW-0378">Hydrolase</keyword>
<comment type="function">
    <text evidence="10">Component of the origin recognition complex (ORC) that binds origins of replication. DNA-binding is ATP-dependent, however specific DNA sequences that define origins of replication have not been identified so far. ORC is required to assemble the pre-replication complex necessary to initiate DNA replication.</text>
</comment>
<dbReference type="InterPro" id="IPR027417">
    <property type="entry name" value="P-loop_NTPase"/>
</dbReference>
<dbReference type="GO" id="GO:0016887">
    <property type="term" value="F:ATP hydrolysis activity"/>
    <property type="evidence" value="ECO:0007669"/>
    <property type="project" value="InterPro"/>
</dbReference>
<keyword evidence="3 10" id="KW-0235">DNA replication</keyword>
<comment type="subunit">
    <text evidence="10">ORC is composed of six subunits.</text>
</comment>
<dbReference type="InterPro" id="IPR003959">
    <property type="entry name" value="ATPase_AAA_core"/>
</dbReference>
<comment type="similarity">
    <text evidence="2 10">Belongs to the ORC1 family.</text>
</comment>
<dbReference type="OrthoDB" id="1926878at2759"/>
<dbReference type="FunFam" id="3.40.50.300:FF:000199">
    <property type="entry name" value="Origin recognition complex subunit 1"/>
    <property type="match status" value="1"/>
</dbReference>
<evidence type="ECO:0000256" key="1">
    <source>
        <dbReference type="ARBA" id="ARBA00004123"/>
    </source>
</evidence>
<dbReference type="GO" id="GO:0046872">
    <property type="term" value="F:metal ion binding"/>
    <property type="evidence" value="ECO:0007669"/>
    <property type="project" value="UniProtKB-KW"/>
</dbReference>
<evidence type="ECO:0000313" key="13">
    <source>
        <dbReference type="Proteomes" id="UP000077266"/>
    </source>
</evidence>
<feature type="domain" description="AAA+ ATPase" evidence="11">
    <location>
        <begin position="49"/>
        <end position="209"/>
    </location>
</feature>
<evidence type="ECO:0000256" key="3">
    <source>
        <dbReference type="ARBA" id="ARBA00022705"/>
    </source>
</evidence>
<evidence type="ECO:0000256" key="5">
    <source>
        <dbReference type="ARBA" id="ARBA00022741"/>
    </source>
</evidence>
<dbReference type="FunCoup" id="A0A166B8C8">
    <property type="interactions" value="470"/>
</dbReference>
<keyword evidence="5 10" id="KW-0547">Nucleotide-binding</keyword>
<keyword evidence="9 10" id="KW-0539">Nucleus</keyword>
<comment type="subcellular location">
    <subcellularLocation>
        <location evidence="1 10">Nucleus</location>
    </subcellularLocation>
</comment>
<dbReference type="EMBL" id="KV425914">
    <property type="protein sequence ID" value="KZV98869.1"/>
    <property type="molecule type" value="Genomic_DNA"/>
</dbReference>
<keyword evidence="4" id="KW-0479">Metal-binding</keyword>
<dbReference type="Gene3D" id="3.40.50.300">
    <property type="entry name" value="P-loop containing nucleotide triphosphate hydrolases"/>
    <property type="match status" value="1"/>
</dbReference>
<dbReference type="AlphaFoldDB" id="A0A166B8C8"/>